<dbReference type="AlphaFoldDB" id="A0A7L5DQC0"/>
<dbReference type="Proteomes" id="UP000501128">
    <property type="component" value="Chromosome"/>
</dbReference>
<sequence>MSLSLRLFRCVVALLFLCAGVAQAQVTVSNVTPSTVCAGGNVSFSYTNALGLFSQTSINLVGPSTNTTTQLLATITAGSTSGTVSVTIPRNKAGGSYTIQVLNQSNGGSATTQPFTVVALPAAPTTSNVTYCQNATPTSLTASGQNLKWYTAASGGAASTSITPSTATPGATTYYVSQTNSSGCESDRAPLTVTVNALPNAPTTTNVSYCQNATPTSLTATGQNLKWYTSSSGGRPPRRLHPRQVRPVRRPITSHRPTPTAAKVPVAR</sequence>
<dbReference type="KEGG" id="srho:HH216_19320"/>
<name>A0A7L5DQC0_9BACT</name>
<dbReference type="RefSeq" id="WP_169552294.1">
    <property type="nucleotide sequence ID" value="NZ_CP051677.1"/>
</dbReference>
<evidence type="ECO:0000256" key="2">
    <source>
        <dbReference type="SAM" id="SignalP"/>
    </source>
</evidence>
<gene>
    <name evidence="4" type="ORF">HH216_19320</name>
</gene>
<feature type="compositionally biased region" description="Basic residues" evidence="1">
    <location>
        <begin position="236"/>
        <end position="253"/>
    </location>
</feature>
<organism evidence="4 5">
    <name type="scientific">Spirosoma rhododendri</name>
    <dbReference type="NCBI Taxonomy" id="2728024"/>
    <lineage>
        <taxon>Bacteria</taxon>
        <taxon>Pseudomonadati</taxon>
        <taxon>Bacteroidota</taxon>
        <taxon>Cytophagia</taxon>
        <taxon>Cytophagales</taxon>
        <taxon>Cytophagaceae</taxon>
        <taxon>Spirosoma</taxon>
    </lineage>
</organism>
<dbReference type="Pfam" id="PF19081">
    <property type="entry name" value="Ig_7"/>
    <property type="match status" value="1"/>
</dbReference>
<evidence type="ECO:0000313" key="4">
    <source>
        <dbReference type="EMBL" id="QJD80335.1"/>
    </source>
</evidence>
<dbReference type="EMBL" id="CP051677">
    <property type="protein sequence ID" value="QJD80335.1"/>
    <property type="molecule type" value="Genomic_DNA"/>
</dbReference>
<feature type="domain" description="Ig-like" evidence="3">
    <location>
        <begin position="121"/>
        <end position="196"/>
    </location>
</feature>
<feature type="signal peptide" evidence="2">
    <location>
        <begin position="1"/>
        <end position="24"/>
    </location>
</feature>
<evidence type="ECO:0000313" key="5">
    <source>
        <dbReference type="Proteomes" id="UP000501128"/>
    </source>
</evidence>
<reference evidence="4 5" key="1">
    <citation type="submission" date="2020-04" db="EMBL/GenBank/DDBJ databases">
        <title>Genome sequencing of novel species.</title>
        <authorList>
            <person name="Heo J."/>
            <person name="Kim S.-J."/>
            <person name="Kim J.-S."/>
            <person name="Hong S.-B."/>
            <person name="Kwon S.-W."/>
        </authorList>
    </citation>
    <scope>NUCLEOTIDE SEQUENCE [LARGE SCALE GENOMIC DNA]</scope>
    <source>
        <strain evidence="4 5">CJU-R4</strain>
    </source>
</reference>
<protein>
    <recommendedName>
        <fullName evidence="3">Ig-like domain-containing protein</fullName>
    </recommendedName>
</protein>
<dbReference type="InterPro" id="IPR044023">
    <property type="entry name" value="Ig_7"/>
</dbReference>
<keyword evidence="2" id="KW-0732">Signal</keyword>
<evidence type="ECO:0000259" key="3">
    <source>
        <dbReference type="Pfam" id="PF19081"/>
    </source>
</evidence>
<evidence type="ECO:0000256" key="1">
    <source>
        <dbReference type="SAM" id="MobiDB-lite"/>
    </source>
</evidence>
<proteinExistence type="predicted"/>
<feature type="region of interest" description="Disordered" evidence="1">
    <location>
        <begin position="228"/>
        <end position="268"/>
    </location>
</feature>
<feature type="chain" id="PRO_5029459099" description="Ig-like domain-containing protein" evidence="2">
    <location>
        <begin position="25"/>
        <end position="268"/>
    </location>
</feature>
<keyword evidence="5" id="KW-1185">Reference proteome</keyword>
<accession>A0A7L5DQC0</accession>